<organism evidence="1 2">
    <name type="scientific">Dermacentor silvarum</name>
    <name type="common">Tick</name>
    <dbReference type="NCBI Taxonomy" id="543639"/>
    <lineage>
        <taxon>Eukaryota</taxon>
        <taxon>Metazoa</taxon>
        <taxon>Ecdysozoa</taxon>
        <taxon>Arthropoda</taxon>
        <taxon>Chelicerata</taxon>
        <taxon>Arachnida</taxon>
        <taxon>Acari</taxon>
        <taxon>Parasitiformes</taxon>
        <taxon>Ixodida</taxon>
        <taxon>Ixodoidea</taxon>
        <taxon>Ixodidae</taxon>
        <taxon>Rhipicephalinae</taxon>
        <taxon>Dermacentor</taxon>
    </lineage>
</organism>
<dbReference type="Proteomes" id="UP000821865">
    <property type="component" value="Chromosome 2"/>
</dbReference>
<sequence length="446" mass="49077">MKEKLSKLSYPRAKQEGGRRLHACLSFHENVFVRETCGLERRAGKSRDIDRVLLATLLLCAHGTRALRPYEPLDEDSNSGIPAVHAAPAFGDGNTQQDDVPTQEDDMMENVKTPLTRQQSYHFSYQIRDAGGNTQHHSEQSDVRNNRRGSYGYRDANGIYRHVTYVADRKGFRAWIKTNEPGTSNQAPADVRITAEKPPPKVVDQATSPPAKPKGTVDSKDVISARPAVSAVPAFTHPETVPVHPLHTVGVAAAPAVSAAPAFQVSAGGYELSQPEAPVPAIDIATGAYPTYDSKRLSGAGYVPTDYGTHSALPVQDYERAPEVGVADFTYYPDPQRVQNYAGEDGRQGYVYDPQSSYSKQAIPNAVPVYKSVRPFPTLTSSSAKRTDESDEVTQKYGIPVGVTYINPQDVNRPFERPQSYDIAPTGVADRYKKYLDWNRQGKLRD</sequence>
<proteinExistence type="predicted"/>
<keyword evidence="2" id="KW-1185">Reference proteome</keyword>
<protein>
    <submittedName>
        <fullName evidence="1">Uncharacterized protein</fullName>
    </submittedName>
</protein>
<gene>
    <name evidence="1" type="ORF">HPB49_008763</name>
</gene>
<evidence type="ECO:0000313" key="1">
    <source>
        <dbReference type="EMBL" id="KAH7965575.1"/>
    </source>
</evidence>
<dbReference type="EMBL" id="CM023471">
    <property type="protein sequence ID" value="KAH7965575.1"/>
    <property type="molecule type" value="Genomic_DNA"/>
</dbReference>
<reference evidence="1" key="1">
    <citation type="submission" date="2020-05" db="EMBL/GenBank/DDBJ databases">
        <title>Large-scale comparative analyses of tick genomes elucidate their genetic diversity and vector capacities.</title>
        <authorList>
            <person name="Jia N."/>
            <person name="Wang J."/>
            <person name="Shi W."/>
            <person name="Du L."/>
            <person name="Sun Y."/>
            <person name="Zhan W."/>
            <person name="Jiang J."/>
            <person name="Wang Q."/>
            <person name="Zhang B."/>
            <person name="Ji P."/>
            <person name="Sakyi L.B."/>
            <person name="Cui X."/>
            <person name="Yuan T."/>
            <person name="Jiang B."/>
            <person name="Yang W."/>
            <person name="Lam T.T.-Y."/>
            <person name="Chang Q."/>
            <person name="Ding S."/>
            <person name="Wang X."/>
            <person name="Zhu J."/>
            <person name="Ruan X."/>
            <person name="Zhao L."/>
            <person name="Wei J."/>
            <person name="Que T."/>
            <person name="Du C."/>
            <person name="Cheng J."/>
            <person name="Dai P."/>
            <person name="Han X."/>
            <person name="Huang E."/>
            <person name="Gao Y."/>
            <person name="Liu J."/>
            <person name="Shao H."/>
            <person name="Ye R."/>
            <person name="Li L."/>
            <person name="Wei W."/>
            <person name="Wang X."/>
            <person name="Wang C."/>
            <person name="Yang T."/>
            <person name="Huo Q."/>
            <person name="Li W."/>
            <person name="Guo W."/>
            <person name="Chen H."/>
            <person name="Zhou L."/>
            <person name="Ni X."/>
            <person name="Tian J."/>
            <person name="Zhou Y."/>
            <person name="Sheng Y."/>
            <person name="Liu T."/>
            <person name="Pan Y."/>
            <person name="Xia L."/>
            <person name="Li J."/>
            <person name="Zhao F."/>
            <person name="Cao W."/>
        </authorList>
    </citation>
    <scope>NUCLEOTIDE SEQUENCE</scope>
    <source>
        <strain evidence="1">Dsil-2018</strain>
    </source>
</reference>
<accession>A0ACB8DC08</accession>
<name>A0ACB8DC08_DERSI</name>
<evidence type="ECO:0000313" key="2">
    <source>
        <dbReference type="Proteomes" id="UP000821865"/>
    </source>
</evidence>
<comment type="caution">
    <text evidence="1">The sequence shown here is derived from an EMBL/GenBank/DDBJ whole genome shotgun (WGS) entry which is preliminary data.</text>
</comment>